<evidence type="ECO:0000313" key="4">
    <source>
        <dbReference type="Proteomes" id="UP000236291"/>
    </source>
</evidence>
<dbReference type="PRINTS" id="PR00348">
    <property type="entry name" value="UBIQUITIN"/>
</dbReference>
<reference evidence="3 4" key="2">
    <citation type="journal article" date="2017" name="Front. Plant Sci.">
        <title>Gene Classification and Mining of Molecular Markers Useful in Red Clover (Trifolium pratense) Breeding.</title>
        <authorList>
            <person name="Istvanek J."/>
            <person name="Dluhosova J."/>
            <person name="Dluhos P."/>
            <person name="Patkova L."/>
            <person name="Nedelnik J."/>
            <person name="Repkova J."/>
        </authorList>
    </citation>
    <scope>NUCLEOTIDE SEQUENCE [LARGE SCALE GENOMIC DNA]</scope>
    <source>
        <strain evidence="4">cv. Tatra</strain>
        <tissue evidence="3">Young leaves</tissue>
    </source>
</reference>
<dbReference type="AlphaFoldDB" id="A0A2K3MJQ7"/>
<evidence type="ECO:0000313" key="3">
    <source>
        <dbReference type="EMBL" id="PNX90984.1"/>
    </source>
</evidence>
<dbReference type="SUPFAM" id="SSF54236">
    <property type="entry name" value="Ubiquitin-like"/>
    <property type="match status" value="1"/>
</dbReference>
<dbReference type="EMBL" id="ASHM01064612">
    <property type="protein sequence ID" value="PNX90984.1"/>
    <property type="molecule type" value="Genomic_DNA"/>
</dbReference>
<accession>A0A2K3MJQ7</accession>
<name>A0A2K3MJQ7_TRIPR</name>
<dbReference type="Gene3D" id="3.10.20.90">
    <property type="entry name" value="Phosphatidylinositol 3-kinase Catalytic Subunit, Chain A, domain 1"/>
    <property type="match status" value="1"/>
</dbReference>
<keyword evidence="1" id="KW-1017">Isopeptide bond</keyword>
<organism evidence="3 4">
    <name type="scientific">Trifolium pratense</name>
    <name type="common">Red clover</name>
    <dbReference type="NCBI Taxonomy" id="57577"/>
    <lineage>
        <taxon>Eukaryota</taxon>
        <taxon>Viridiplantae</taxon>
        <taxon>Streptophyta</taxon>
        <taxon>Embryophyta</taxon>
        <taxon>Tracheophyta</taxon>
        <taxon>Spermatophyta</taxon>
        <taxon>Magnoliopsida</taxon>
        <taxon>eudicotyledons</taxon>
        <taxon>Gunneridae</taxon>
        <taxon>Pentapetalae</taxon>
        <taxon>rosids</taxon>
        <taxon>fabids</taxon>
        <taxon>Fabales</taxon>
        <taxon>Fabaceae</taxon>
        <taxon>Papilionoideae</taxon>
        <taxon>50 kb inversion clade</taxon>
        <taxon>NPAAA clade</taxon>
        <taxon>Hologalegina</taxon>
        <taxon>IRL clade</taxon>
        <taxon>Trifolieae</taxon>
        <taxon>Trifolium</taxon>
    </lineage>
</organism>
<dbReference type="PANTHER" id="PTHR10666">
    <property type="entry name" value="UBIQUITIN"/>
    <property type="match status" value="1"/>
</dbReference>
<feature type="non-terminal residue" evidence="3">
    <location>
        <position position="1"/>
    </location>
</feature>
<dbReference type="PROSITE" id="PS50053">
    <property type="entry name" value="UBIQUITIN_2"/>
    <property type="match status" value="1"/>
</dbReference>
<dbReference type="STRING" id="57577.A0A2K3MJQ7"/>
<feature type="domain" description="Ubiquitin-like" evidence="2">
    <location>
        <begin position="5"/>
        <end position="80"/>
    </location>
</feature>
<dbReference type="GO" id="GO:0003729">
    <property type="term" value="F:mRNA binding"/>
    <property type="evidence" value="ECO:0007669"/>
    <property type="project" value="UniProtKB-ARBA"/>
</dbReference>
<dbReference type="InterPro" id="IPR000626">
    <property type="entry name" value="Ubiquitin-like_dom"/>
</dbReference>
<dbReference type="Proteomes" id="UP000236291">
    <property type="component" value="Unassembled WGS sequence"/>
</dbReference>
<protein>
    <recommendedName>
        <fullName evidence="2">Ubiquitin-like domain-containing protein</fullName>
    </recommendedName>
</protein>
<comment type="caution">
    <text evidence="3">The sequence shown here is derived from an EMBL/GenBank/DDBJ whole genome shotgun (WGS) entry which is preliminary data.</text>
</comment>
<dbReference type="InterPro" id="IPR029071">
    <property type="entry name" value="Ubiquitin-like_domsf"/>
</dbReference>
<evidence type="ECO:0000256" key="1">
    <source>
        <dbReference type="ARBA" id="ARBA00022499"/>
    </source>
</evidence>
<dbReference type="InterPro" id="IPR050158">
    <property type="entry name" value="Ubiquitin_ubiquitin-like"/>
</dbReference>
<dbReference type="Pfam" id="PF00240">
    <property type="entry name" value="ubiquitin"/>
    <property type="match status" value="1"/>
</dbReference>
<dbReference type="SMART" id="SM00213">
    <property type="entry name" value="UBQ"/>
    <property type="match status" value="1"/>
</dbReference>
<proteinExistence type="predicted"/>
<gene>
    <name evidence="3" type="ORF">L195_g047113</name>
</gene>
<reference evidence="3 4" key="1">
    <citation type="journal article" date="2014" name="Am. J. Bot.">
        <title>Genome assembly and annotation for red clover (Trifolium pratense; Fabaceae).</title>
        <authorList>
            <person name="Istvanek J."/>
            <person name="Jaros M."/>
            <person name="Krenek A."/>
            <person name="Repkova J."/>
        </authorList>
    </citation>
    <scope>NUCLEOTIDE SEQUENCE [LARGE SCALE GENOMIC DNA]</scope>
    <source>
        <strain evidence="4">cv. Tatra</strain>
        <tissue evidence="3">Young leaves</tissue>
    </source>
</reference>
<sequence>VAVQMQILLRTLAGQMIPLSVESSDTIADVKVKIVNKLGHQPYEQHMIFSGRRLDDHHTIAYYNIQQNSIVNFIPDLWGASAANR</sequence>
<dbReference type="InterPro" id="IPR019956">
    <property type="entry name" value="Ubiquitin_dom"/>
</dbReference>
<evidence type="ECO:0000259" key="2">
    <source>
        <dbReference type="PROSITE" id="PS50053"/>
    </source>
</evidence>